<dbReference type="PANTHER" id="PTHR34366">
    <property type="entry name" value="OS07G0289901 PROTEIN-RELATED"/>
    <property type="match status" value="1"/>
</dbReference>
<evidence type="ECO:0000259" key="1">
    <source>
        <dbReference type="Pfam" id="PF24865"/>
    </source>
</evidence>
<sequence>MEASGHKLTCLDLKGAGLNFSFNAAEASTCYVVERSSIRRKRGLLNVCREYTSRTWMTMHVLKPELEDAMIKRWPPSQVFVLHSDHSPFDSTPILLFDKTDPTDNVNLSPFYAWKSAYYCMNRTVPSQCSAKGQLTFSGIVDVAANESREYCTSGCSAHALEVLKCIYLCKRDFWFHNNATVHVLMTTIIEGCEKNNSAISTADYKSGGMKVFQKMYVPFVASLSTLAFIATSNIM</sequence>
<accession>A0A5N5FVQ4</accession>
<protein>
    <recommendedName>
        <fullName evidence="1">DUF7731 domain-containing protein</fullName>
    </recommendedName>
</protein>
<proteinExistence type="predicted"/>
<dbReference type="PANTHER" id="PTHR34366:SF7">
    <property type="entry name" value="TRANSMEMBRANE PROTEIN"/>
    <property type="match status" value="1"/>
</dbReference>
<evidence type="ECO:0000313" key="2">
    <source>
        <dbReference type="EMBL" id="KAB2607238.1"/>
    </source>
</evidence>
<dbReference type="InterPro" id="IPR056633">
    <property type="entry name" value="DUF7731"/>
</dbReference>
<keyword evidence="3" id="KW-1185">Reference proteome</keyword>
<organism evidence="2 3">
    <name type="scientific">Pyrus ussuriensis x Pyrus communis</name>
    <dbReference type="NCBI Taxonomy" id="2448454"/>
    <lineage>
        <taxon>Eukaryota</taxon>
        <taxon>Viridiplantae</taxon>
        <taxon>Streptophyta</taxon>
        <taxon>Embryophyta</taxon>
        <taxon>Tracheophyta</taxon>
        <taxon>Spermatophyta</taxon>
        <taxon>Magnoliopsida</taxon>
        <taxon>eudicotyledons</taxon>
        <taxon>Gunneridae</taxon>
        <taxon>Pentapetalae</taxon>
        <taxon>rosids</taxon>
        <taxon>fabids</taxon>
        <taxon>Rosales</taxon>
        <taxon>Rosaceae</taxon>
        <taxon>Amygdaloideae</taxon>
        <taxon>Maleae</taxon>
        <taxon>Pyrus</taxon>
    </lineage>
</organism>
<reference evidence="2 3" key="3">
    <citation type="submission" date="2019-11" db="EMBL/GenBank/DDBJ databases">
        <title>A de novo genome assembly of a pear dwarfing rootstock.</title>
        <authorList>
            <person name="Wang F."/>
            <person name="Wang J."/>
            <person name="Li S."/>
            <person name="Zhang Y."/>
            <person name="Fang M."/>
            <person name="Ma L."/>
            <person name="Zhao Y."/>
            <person name="Jiang S."/>
        </authorList>
    </citation>
    <scope>NUCLEOTIDE SEQUENCE [LARGE SCALE GENOMIC DNA]</scope>
    <source>
        <strain evidence="2">S2</strain>
        <tissue evidence="2">Leaf</tissue>
    </source>
</reference>
<comment type="caution">
    <text evidence="2">The sequence shown here is derived from an EMBL/GenBank/DDBJ whole genome shotgun (WGS) entry which is preliminary data.</text>
</comment>
<dbReference type="Proteomes" id="UP000327157">
    <property type="component" value="Chromosome 11"/>
</dbReference>
<reference evidence="3" key="2">
    <citation type="submission" date="2019-10" db="EMBL/GenBank/DDBJ databases">
        <title>A de novo genome assembly of a pear dwarfing rootstock.</title>
        <authorList>
            <person name="Wang F."/>
            <person name="Wang J."/>
            <person name="Li S."/>
            <person name="Zhang Y."/>
            <person name="Fang M."/>
            <person name="Ma L."/>
            <person name="Zhao Y."/>
            <person name="Jiang S."/>
        </authorList>
    </citation>
    <scope>NUCLEOTIDE SEQUENCE [LARGE SCALE GENOMIC DNA]</scope>
</reference>
<dbReference type="AlphaFoldDB" id="A0A5N5FVQ4"/>
<dbReference type="Pfam" id="PF24865">
    <property type="entry name" value="DUF7731"/>
    <property type="match status" value="1"/>
</dbReference>
<dbReference type="EMBL" id="SMOL01000559">
    <property type="protein sequence ID" value="KAB2607238.1"/>
    <property type="molecule type" value="Genomic_DNA"/>
</dbReference>
<dbReference type="OrthoDB" id="1666452at2759"/>
<evidence type="ECO:0000313" key="3">
    <source>
        <dbReference type="Proteomes" id="UP000327157"/>
    </source>
</evidence>
<gene>
    <name evidence="2" type="ORF">D8674_006955</name>
</gene>
<feature type="domain" description="DUF7731" evidence="1">
    <location>
        <begin position="111"/>
        <end position="197"/>
    </location>
</feature>
<reference evidence="2 3" key="1">
    <citation type="submission" date="2019-09" db="EMBL/GenBank/DDBJ databases">
        <authorList>
            <person name="Ou C."/>
        </authorList>
    </citation>
    <scope>NUCLEOTIDE SEQUENCE [LARGE SCALE GENOMIC DNA]</scope>
    <source>
        <strain evidence="2">S2</strain>
        <tissue evidence="2">Leaf</tissue>
    </source>
</reference>
<name>A0A5N5FVQ4_9ROSA</name>